<evidence type="ECO:0000313" key="4">
    <source>
        <dbReference type="EMBL" id="KAF7345808.1"/>
    </source>
</evidence>
<sequence length="620" mass="67809">MFFLLQALILASLWVTLSAFARLQQPFQSHAPILTSKIDASIESILKSFKSPGGAAVAIVRRSEQGSWDVETKGYGIAKGDRTKVTSETLFAIGSNSKASLALLTLIWPRMFIYQDTQLFATLATGLLISNESLSPQISWNTKIADFVPEWGLMDPVASAESTIVDVMSHRTGLPRHDLIFFPTDTVPDSIRRFRYLRPSTGFREHWQYNNHMYTLLSYFPPLLLEIPFEQYVNDFITEPLGMLSTTYMSEVAEKTGNLADGMMRDGVNQTDDVFGVGRVRPIPYWDPSGKVGNINSGSGGIISNARDMAIWLQTLLNEGRHPGTNETVIPAEAINKVAAGITVSTPVAPFPELSPKVYGGGQMRGTYRGVGEFSFAWGRRNPFDNSLQHGGVVPGFKSQITRIPNENLGVAVLSNDDFFGTQISEAIKFRIIDKALKLEPIDWTARYKSAISKAFSGRTIPTPRPVNATLPSLSLQSLAGKYQDQAYGPIELCLVSQEMDSTSSDTCVRLRAEIPIALPGALDLSIPTLLTRWGGTGVTHLAFSHFERNVFNVSGLCSIATKNSSDNPYWAYALRDPTLVAEFSEDDGLGVAIRGLWGPGEGVPSPSGSTVKERGRGLV</sequence>
<evidence type="ECO:0000259" key="3">
    <source>
        <dbReference type="Pfam" id="PF00144"/>
    </source>
</evidence>
<dbReference type="InterPro" id="IPR012338">
    <property type="entry name" value="Beta-lactam/transpept-like"/>
</dbReference>
<dbReference type="SUPFAM" id="SSF56601">
    <property type="entry name" value="beta-lactamase/transpeptidase-like"/>
    <property type="match status" value="1"/>
</dbReference>
<dbReference type="InterPro" id="IPR050491">
    <property type="entry name" value="AmpC-like"/>
</dbReference>
<feature type="chain" id="PRO_5034979629" evidence="2">
    <location>
        <begin position="20"/>
        <end position="620"/>
    </location>
</feature>
<name>A0A8H7CSG4_9AGAR</name>
<feature type="domain" description="Beta-lactamase-related" evidence="3">
    <location>
        <begin position="54"/>
        <end position="419"/>
    </location>
</feature>
<comment type="similarity">
    <text evidence="1">Belongs to the peptidase S12 family.</text>
</comment>
<reference evidence="4" key="1">
    <citation type="submission" date="2020-05" db="EMBL/GenBank/DDBJ databases">
        <title>Mycena genomes resolve the evolution of fungal bioluminescence.</title>
        <authorList>
            <person name="Tsai I.J."/>
        </authorList>
    </citation>
    <scope>NUCLEOTIDE SEQUENCE</scope>
    <source>
        <strain evidence="4">CCC161011</strain>
    </source>
</reference>
<keyword evidence="5" id="KW-1185">Reference proteome</keyword>
<proteinExistence type="inferred from homology"/>
<protein>
    <submittedName>
        <fullName evidence="4">Beta-lactamase class penicillin binding protein</fullName>
    </submittedName>
</protein>
<feature type="signal peptide" evidence="2">
    <location>
        <begin position="1"/>
        <end position="19"/>
    </location>
</feature>
<dbReference type="EMBL" id="JACAZI010000013">
    <property type="protein sequence ID" value="KAF7345808.1"/>
    <property type="molecule type" value="Genomic_DNA"/>
</dbReference>
<evidence type="ECO:0000256" key="2">
    <source>
        <dbReference type="SAM" id="SignalP"/>
    </source>
</evidence>
<evidence type="ECO:0000256" key="1">
    <source>
        <dbReference type="ARBA" id="ARBA00038215"/>
    </source>
</evidence>
<dbReference type="Pfam" id="PF00144">
    <property type="entry name" value="Beta-lactamase"/>
    <property type="match status" value="1"/>
</dbReference>
<dbReference type="PANTHER" id="PTHR46825:SF15">
    <property type="entry name" value="BETA-LACTAMASE-RELATED DOMAIN-CONTAINING PROTEIN"/>
    <property type="match status" value="1"/>
</dbReference>
<dbReference type="Proteomes" id="UP000620124">
    <property type="component" value="Unassembled WGS sequence"/>
</dbReference>
<accession>A0A8H7CSG4</accession>
<keyword evidence="2" id="KW-0732">Signal</keyword>
<dbReference type="PANTHER" id="PTHR46825">
    <property type="entry name" value="D-ALANYL-D-ALANINE-CARBOXYPEPTIDASE/ENDOPEPTIDASE AMPH"/>
    <property type="match status" value="1"/>
</dbReference>
<dbReference type="AlphaFoldDB" id="A0A8H7CSG4"/>
<gene>
    <name evidence="4" type="ORF">MVEN_01601900</name>
</gene>
<comment type="caution">
    <text evidence="4">The sequence shown here is derived from an EMBL/GenBank/DDBJ whole genome shotgun (WGS) entry which is preliminary data.</text>
</comment>
<dbReference type="OrthoDB" id="5946976at2759"/>
<dbReference type="Gene3D" id="3.40.710.10">
    <property type="entry name" value="DD-peptidase/beta-lactamase superfamily"/>
    <property type="match status" value="2"/>
</dbReference>
<dbReference type="InterPro" id="IPR001466">
    <property type="entry name" value="Beta-lactam-related"/>
</dbReference>
<evidence type="ECO:0000313" key="5">
    <source>
        <dbReference type="Proteomes" id="UP000620124"/>
    </source>
</evidence>
<organism evidence="4 5">
    <name type="scientific">Mycena venus</name>
    <dbReference type="NCBI Taxonomy" id="2733690"/>
    <lineage>
        <taxon>Eukaryota</taxon>
        <taxon>Fungi</taxon>
        <taxon>Dikarya</taxon>
        <taxon>Basidiomycota</taxon>
        <taxon>Agaricomycotina</taxon>
        <taxon>Agaricomycetes</taxon>
        <taxon>Agaricomycetidae</taxon>
        <taxon>Agaricales</taxon>
        <taxon>Marasmiineae</taxon>
        <taxon>Mycenaceae</taxon>
        <taxon>Mycena</taxon>
    </lineage>
</organism>